<dbReference type="OrthoDB" id="30881at2759"/>
<feature type="transmembrane region" description="Helical" evidence="7">
    <location>
        <begin position="50"/>
        <end position="68"/>
    </location>
</feature>
<comment type="subcellular location">
    <subcellularLocation>
        <location evidence="1">Membrane</location>
        <topology evidence="1">Multi-pass membrane protein</topology>
    </subcellularLocation>
</comment>
<proteinExistence type="inferred from homology"/>
<dbReference type="GO" id="GO:0016020">
    <property type="term" value="C:membrane"/>
    <property type="evidence" value="ECO:0007669"/>
    <property type="project" value="UniProtKB-SubCell"/>
</dbReference>
<sequence length="561" mass="57703">MVQVNVMDVLICAMPLLAAVAQRRKLLTVDGALAAIPVGVAISYHGSTSFIMLALFFVIGSLATKVAAKRQTHRRDTDTDATTGRNAWQVLATGGVPALLCLGMSTGYLAPKWEVGYFAYLACCCGDTLASEIGQLSKTAPRLISTFQPVPTGRDGAVSVLGTVMSVVGGAIIGAAHGTWQGAAQGALYGAAGSILDSWFGLVLQPPSLVANSKLWAPLNVLVNLLSASTLAIAVTAVSGTSLSVIVHVVLAVMVVFVATQLLLLRSPVAGDYTRMLCGAFLLAALHTHCIAGALAPLGLASPLPSPTPASSGCCNSVCIIAASVCALLAWGVGTRKGQRKEAVIAVGCFAMLFVITGRCPCIESAIRSAFPEPIAAALTPFTTSSASSANTADQGTAASSSSSSSSSSPDVAVLAAAMLLIQPLARIVAHAARTALVQAVRGRNASRTANEMLIALLQMVVAATLYAYMLGHWRSCDSERSSHATCTSATPAARTSGDAAKHGTHDLVAHLHSSYEALQPCDLTAALTFGSVCALNNLLELTHLRDGIISALHTRLLSCM</sequence>
<feature type="transmembrane region" description="Helical" evidence="7">
    <location>
        <begin position="186"/>
        <end position="204"/>
    </location>
</feature>
<feature type="transmembrane region" description="Helical" evidence="7">
    <location>
        <begin position="310"/>
        <end position="331"/>
    </location>
</feature>
<evidence type="ECO:0000256" key="3">
    <source>
        <dbReference type="ARBA" id="ARBA00022692"/>
    </source>
</evidence>
<feature type="transmembrane region" description="Helical" evidence="7">
    <location>
        <begin position="216"/>
        <end position="239"/>
    </location>
</feature>
<keyword evidence="4 7" id="KW-1133">Transmembrane helix</keyword>
<feature type="transmembrane region" description="Helical" evidence="7">
    <location>
        <begin position="245"/>
        <end position="265"/>
    </location>
</feature>
<dbReference type="EMBL" id="GL832956">
    <property type="protein sequence ID" value="EGD76066.1"/>
    <property type="molecule type" value="Genomic_DNA"/>
</dbReference>
<dbReference type="PANTHER" id="PTHR13353:SF5">
    <property type="entry name" value="TRANSMEMBRANE PROTEIN 19"/>
    <property type="match status" value="1"/>
</dbReference>
<dbReference type="KEGG" id="sre:PTSG_00775"/>
<evidence type="ECO:0000256" key="1">
    <source>
        <dbReference type="ARBA" id="ARBA00004141"/>
    </source>
</evidence>
<feature type="transmembrane region" description="Helical" evidence="7">
    <location>
        <begin position="157"/>
        <end position="180"/>
    </location>
</feature>
<dbReference type="Proteomes" id="UP000007799">
    <property type="component" value="Unassembled WGS sequence"/>
</dbReference>
<dbReference type="AlphaFoldDB" id="F2TXF7"/>
<gene>
    <name evidence="8" type="ORF">PTSG_00775</name>
</gene>
<name>F2TXF7_SALR5</name>
<evidence type="ECO:0000256" key="6">
    <source>
        <dbReference type="SAM" id="MobiDB-lite"/>
    </source>
</evidence>
<accession>F2TXF7</accession>
<reference evidence="8" key="1">
    <citation type="submission" date="2009-08" db="EMBL/GenBank/DDBJ databases">
        <title>Annotation of Salpingoeca rosetta.</title>
        <authorList>
            <consortium name="The Broad Institute Genome Sequencing Platform"/>
            <person name="Russ C."/>
            <person name="Cuomo C."/>
            <person name="Burger G."/>
            <person name="Gray M.W."/>
            <person name="Holland P.W.H."/>
            <person name="King N."/>
            <person name="Lang F.B.F."/>
            <person name="Roger A.J."/>
            <person name="Ruiz-Trillo I."/>
            <person name="Young S.K."/>
            <person name="Zeng Q."/>
            <person name="Gargeya S."/>
            <person name="Alvarado L."/>
            <person name="Berlin A."/>
            <person name="Chapman S.B."/>
            <person name="Chen Z."/>
            <person name="Freedman E."/>
            <person name="Gellesch M."/>
            <person name="Goldberg J."/>
            <person name="Griggs A."/>
            <person name="Gujja S."/>
            <person name="Heilman E."/>
            <person name="Heiman D."/>
            <person name="Howarth C."/>
            <person name="Mehta T."/>
            <person name="Neiman D."/>
            <person name="Pearson M."/>
            <person name="Roberts A."/>
            <person name="Saif S."/>
            <person name="Shea T."/>
            <person name="Shenoy N."/>
            <person name="Sisk P."/>
            <person name="Stolte C."/>
            <person name="Sykes S."/>
            <person name="White J."/>
            <person name="Yandava C."/>
            <person name="Haas B."/>
            <person name="Nusbaum C."/>
            <person name="Birren B."/>
        </authorList>
    </citation>
    <scope>NUCLEOTIDE SEQUENCE [LARGE SCALE GENOMIC DNA]</scope>
    <source>
        <strain evidence="8">ATCC 50818</strain>
    </source>
</reference>
<evidence type="ECO:0000256" key="5">
    <source>
        <dbReference type="ARBA" id="ARBA00023136"/>
    </source>
</evidence>
<dbReference type="PANTHER" id="PTHR13353">
    <property type="entry name" value="TRANSMEMBRANE PROTEIN 19"/>
    <property type="match status" value="1"/>
</dbReference>
<dbReference type="GeneID" id="16078837"/>
<keyword evidence="3 7" id="KW-0812">Transmembrane</keyword>
<evidence type="ECO:0000313" key="9">
    <source>
        <dbReference type="Proteomes" id="UP000007799"/>
    </source>
</evidence>
<keyword evidence="9" id="KW-1185">Reference proteome</keyword>
<evidence type="ECO:0000256" key="7">
    <source>
        <dbReference type="SAM" id="Phobius"/>
    </source>
</evidence>
<dbReference type="InterPro" id="IPR002794">
    <property type="entry name" value="DUF92_TMEM19"/>
</dbReference>
<dbReference type="eggNOG" id="KOG4491">
    <property type="taxonomic scope" value="Eukaryota"/>
</dbReference>
<evidence type="ECO:0000256" key="4">
    <source>
        <dbReference type="ARBA" id="ARBA00022989"/>
    </source>
</evidence>
<dbReference type="Pfam" id="PF01940">
    <property type="entry name" value="DUF92"/>
    <property type="match status" value="1"/>
</dbReference>
<dbReference type="RefSeq" id="XP_004998241.1">
    <property type="nucleotide sequence ID" value="XM_004998184.1"/>
</dbReference>
<evidence type="ECO:0000256" key="2">
    <source>
        <dbReference type="ARBA" id="ARBA00009012"/>
    </source>
</evidence>
<protein>
    <recommendedName>
        <fullName evidence="10">Dolichol kinase</fullName>
    </recommendedName>
</protein>
<feature type="transmembrane region" description="Helical" evidence="7">
    <location>
        <begin position="412"/>
        <end position="433"/>
    </location>
</feature>
<keyword evidence="5 7" id="KW-0472">Membrane</keyword>
<feature type="transmembrane region" description="Helical" evidence="7">
    <location>
        <begin position="343"/>
        <end position="367"/>
    </location>
</feature>
<feature type="region of interest" description="Disordered" evidence="6">
    <location>
        <begin position="386"/>
        <end position="408"/>
    </location>
</feature>
<organism evidence="9">
    <name type="scientific">Salpingoeca rosetta (strain ATCC 50818 / BSB-021)</name>
    <dbReference type="NCBI Taxonomy" id="946362"/>
    <lineage>
        <taxon>Eukaryota</taxon>
        <taxon>Choanoflagellata</taxon>
        <taxon>Craspedida</taxon>
        <taxon>Salpingoecidae</taxon>
        <taxon>Salpingoeca</taxon>
    </lineage>
</organism>
<feature type="transmembrane region" description="Helical" evidence="7">
    <location>
        <begin position="454"/>
        <end position="474"/>
    </location>
</feature>
<evidence type="ECO:0008006" key="10">
    <source>
        <dbReference type="Google" id="ProtNLM"/>
    </source>
</evidence>
<feature type="transmembrane region" description="Helical" evidence="7">
    <location>
        <begin position="277"/>
        <end position="298"/>
    </location>
</feature>
<dbReference type="InParanoid" id="F2TXF7"/>
<evidence type="ECO:0000313" key="8">
    <source>
        <dbReference type="EMBL" id="EGD76066.1"/>
    </source>
</evidence>
<dbReference type="STRING" id="946362.F2TXF7"/>
<comment type="similarity">
    <text evidence="2">Belongs to the TMEM19 family.</text>
</comment>